<dbReference type="Pfam" id="PF14035">
    <property type="entry name" value="YlzJ"/>
    <property type="match status" value="1"/>
</dbReference>
<dbReference type="InterPro" id="IPR025619">
    <property type="entry name" value="YlzJ"/>
</dbReference>
<organism evidence="1 2">
    <name type="scientific">Paenibacillus agricola</name>
    <dbReference type="NCBI Taxonomy" id="2716264"/>
    <lineage>
        <taxon>Bacteria</taxon>
        <taxon>Bacillati</taxon>
        <taxon>Bacillota</taxon>
        <taxon>Bacilli</taxon>
        <taxon>Bacillales</taxon>
        <taxon>Paenibacillaceae</taxon>
        <taxon>Paenibacillus</taxon>
    </lineage>
</organism>
<protein>
    <recommendedName>
        <fullName evidence="3">YlzJ-like protein</fullName>
    </recommendedName>
</protein>
<dbReference type="EMBL" id="JAAOIW010000001">
    <property type="protein sequence ID" value="NHN28321.1"/>
    <property type="molecule type" value="Genomic_DNA"/>
</dbReference>
<dbReference type="Proteomes" id="UP001165962">
    <property type="component" value="Unassembled WGS sequence"/>
</dbReference>
<accession>A0ABX0IYW4</accession>
<keyword evidence="2" id="KW-1185">Reference proteome</keyword>
<dbReference type="RefSeq" id="WP_166144627.1">
    <property type="nucleotide sequence ID" value="NZ_JAAOIW010000001.1"/>
</dbReference>
<evidence type="ECO:0000313" key="1">
    <source>
        <dbReference type="EMBL" id="NHN28321.1"/>
    </source>
</evidence>
<comment type="caution">
    <text evidence="1">The sequence shown here is derived from an EMBL/GenBank/DDBJ whole genome shotgun (WGS) entry which is preliminary data.</text>
</comment>
<sequence>MTQYTIMPMEVVMSGWEQPQPPSIEINWQGITMEVQPLNATQAAIVRIRSGNAQDYLNPNYSPGRIVEFRPVG</sequence>
<reference evidence="1" key="1">
    <citation type="submission" date="2020-03" db="EMBL/GenBank/DDBJ databases">
        <title>Draft sequencing of Paenibacilllus sp. S3N08.</title>
        <authorList>
            <person name="Kim D.-U."/>
        </authorList>
    </citation>
    <scope>NUCLEOTIDE SEQUENCE</scope>
    <source>
        <strain evidence="1">S3N08</strain>
    </source>
</reference>
<gene>
    <name evidence="1" type="ORF">G9U52_00590</name>
</gene>
<evidence type="ECO:0008006" key="3">
    <source>
        <dbReference type="Google" id="ProtNLM"/>
    </source>
</evidence>
<evidence type="ECO:0000313" key="2">
    <source>
        <dbReference type="Proteomes" id="UP001165962"/>
    </source>
</evidence>
<name>A0ABX0IYW4_9BACL</name>
<proteinExistence type="predicted"/>